<gene>
    <name evidence="3" type="ORF">Pla123a_02440</name>
</gene>
<feature type="transmembrane region" description="Helical" evidence="2">
    <location>
        <begin position="6"/>
        <end position="26"/>
    </location>
</feature>
<dbReference type="EMBL" id="SJPO01000001">
    <property type="protein sequence ID" value="TWT85437.1"/>
    <property type="molecule type" value="Genomic_DNA"/>
</dbReference>
<dbReference type="OrthoDB" id="279164at2"/>
<accession>A0A5C5ZEF4</accession>
<keyword evidence="4" id="KW-1185">Reference proteome</keyword>
<dbReference type="AlphaFoldDB" id="A0A5C5ZEF4"/>
<reference evidence="3 4" key="1">
    <citation type="submission" date="2019-02" db="EMBL/GenBank/DDBJ databases">
        <title>Deep-cultivation of Planctomycetes and their phenomic and genomic characterization uncovers novel biology.</title>
        <authorList>
            <person name="Wiegand S."/>
            <person name="Jogler M."/>
            <person name="Boedeker C."/>
            <person name="Pinto D."/>
            <person name="Vollmers J."/>
            <person name="Rivas-Marin E."/>
            <person name="Kohn T."/>
            <person name="Peeters S.H."/>
            <person name="Heuer A."/>
            <person name="Rast P."/>
            <person name="Oberbeckmann S."/>
            <person name="Bunk B."/>
            <person name="Jeske O."/>
            <person name="Meyerdierks A."/>
            <person name="Storesund J.E."/>
            <person name="Kallscheuer N."/>
            <person name="Luecker S."/>
            <person name="Lage O.M."/>
            <person name="Pohl T."/>
            <person name="Merkel B.J."/>
            <person name="Hornburger P."/>
            <person name="Mueller R.-W."/>
            <person name="Bruemmer F."/>
            <person name="Labrenz M."/>
            <person name="Spormann A.M."/>
            <person name="Op Den Camp H."/>
            <person name="Overmann J."/>
            <person name="Amann R."/>
            <person name="Jetten M.S.M."/>
            <person name="Mascher T."/>
            <person name="Medema M.H."/>
            <person name="Devos D.P."/>
            <person name="Kaster A.-K."/>
            <person name="Ovreas L."/>
            <person name="Rohde M."/>
            <person name="Galperin M.Y."/>
            <person name="Jogler C."/>
        </authorList>
    </citation>
    <scope>NUCLEOTIDE SEQUENCE [LARGE SCALE GENOMIC DNA]</scope>
    <source>
        <strain evidence="3 4">Pla123a</strain>
    </source>
</reference>
<name>A0A5C5ZEF4_9BACT</name>
<dbReference type="RefSeq" id="WP_146583699.1">
    <property type="nucleotide sequence ID" value="NZ_SJPO01000001.1"/>
</dbReference>
<comment type="caution">
    <text evidence="3">The sequence shown here is derived from an EMBL/GenBank/DDBJ whole genome shotgun (WGS) entry which is preliminary data.</text>
</comment>
<organism evidence="3 4">
    <name type="scientific">Posidoniimonas polymericola</name>
    <dbReference type="NCBI Taxonomy" id="2528002"/>
    <lineage>
        <taxon>Bacteria</taxon>
        <taxon>Pseudomonadati</taxon>
        <taxon>Planctomycetota</taxon>
        <taxon>Planctomycetia</taxon>
        <taxon>Pirellulales</taxon>
        <taxon>Lacipirellulaceae</taxon>
        <taxon>Posidoniimonas</taxon>
    </lineage>
</organism>
<proteinExistence type="predicted"/>
<keyword evidence="2" id="KW-0812">Transmembrane</keyword>
<dbReference type="Proteomes" id="UP000318478">
    <property type="component" value="Unassembled WGS sequence"/>
</dbReference>
<sequence>MLLLANTLVASIMFAAGCALLTSILLRRSYRYFGRRRRYDDSPIARQPRPTSQWSGAYSDSSAMIERQKVELHDAGRELRAQLDNKIVVLQELCARSQQQIDRMEELLRELDSRG</sequence>
<protein>
    <submittedName>
        <fullName evidence="3">Uncharacterized protein</fullName>
    </submittedName>
</protein>
<evidence type="ECO:0000313" key="4">
    <source>
        <dbReference type="Proteomes" id="UP000318478"/>
    </source>
</evidence>
<feature type="coiled-coil region" evidence="1">
    <location>
        <begin position="80"/>
        <end position="114"/>
    </location>
</feature>
<keyword evidence="1" id="KW-0175">Coiled coil</keyword>
<evidence type="ECO:0000256" key="1">
    <source>
        <dbReference type="SAM" id="Coils"/>
    </source>
</evidence>
<evidence type="ECO:0000256" key="2">
    <source>
        <dbReference type="SAM" id="Phobius"/>
    </source>
</evidence>
<keyword evidence="2" id="KW-1133">Transmembrane helix</keyword>
<keyword evidence="2" id="KW-0472">Membrane</keyword>
<evidence type="ECO:0000313" key="3">
    <source>
        <dbReference type="EMBL" id="TWT85437.1"/>
    </source>
</evidence>